<evidence type="ECO:0000256" key="4">
    <source>
        <dbReference type="ARBA" id="ARBA00022692"/>
    </source>
</evidence>
<dbReference type="KEGG" id="wma:WM2015_294"/>
<dbReference type="RefSeq" id="WP_049724369.1">
    <property type="nucleotide sequence ID" value="NZ_CP012154.1"/>
</dbReference>
<keyword evidence="4" id="KW-0812">Transmembrane</keyword>
<dbReference type="Pfam" id="PF09721">
    <property type="entry name" value="Exosortase_EpsH"/>
    <property type="match status" value="1"/>
</dbReference>
<keyword evidence="5" id="KW-0378">Hydrolase</keyword>
<dbReference type="InterPro" id="IPR019127">
    <property type="entry name" value="Exosortase"/>
</dbReference>
<keyword evidence="3" id="KW-0645">Protease</keyword>
<name>A0A0K0XSP0_9GAMM</name>
<organism evidence="8 9">
    <name type="scientific">Wenzhouxiangella marina</name>
    <dbReference type="NCBI Taxonomy" id="1579979"/>
    <lineage>
        <taxon>Bacteria</taxon>
        <taxon>Pseudomonadati</taxon>
        <taxon>Pseudomonadota</taxon>
        <taxon>Gammaproteobacteria</taxon>
        <taxon>Chromatiales</taxon>
        <taxon>Wenzhouxiangellaceae</taxon>
        <taxon>Wenzhouxiangella</taxon>
    </lineage>
</organism>
<dbReference type="AlphaFoldDB" id="A0A0K0XSP0"/>
<evidence type="ECO:0000256" key="5">
    <source>
        <dbReference type="ARBA" id="ARBA00022801"/>
    </source>
</evidence>
<sequence length="180" mass="20195">MLRFSILFVVLILGLFTIEVLKPVQDHVILPFTAVIAHISVFIIELFDDGVTSAGKQIWDNATGFGISIEPGCNGVEALIILFAAIFAFPASFKRKLIGFFIGFVAIQGLNLVRIISLFYMGQWNMTWFEWFHLYLWQALIILDALVVWLIWLRTLPPREGPPRNDDPGAGNDDLATANS</sequence>
<evidence type="ECO:0000256" key="2">
    <source>
        <dbReference type="ARBA" id="ARBA00022475"/>
    </source>
</evidence>
<keyword evidence="7" id="KW-0472">Membrane</keyword>
<dbReference type="OrthoDB" id="5540917at2"/>
<evidence type="ECO:0000313" key="8">
    <source>
        <dbReference type="EMBL" id="AKS40680.1"/>
    </source>
</evidence>
<evidence type="ECO:0000256" key="7">
    <source>
        <dbReference type="ARBA" id="ARBA00023136"/>
    </source>
</evidence>
<proteinExistence type="predicted"/>
<keyword evidence="2" id="KW-1003">Cell membrane</keyword>
<evidence type="ECO:0000256" key="3">
    <source>
        <dbReference type="ARBA" id="ARBA00022670"/>
    </source>
</evidence>
<keyword evidence="6" id="KW-1133">Transmembrane helix</keyword>
<dbReference type="InterPro" id="IPR026392">
    <property type="entry name" value="Exo/Archaeosortase_dom"/>
</dbReference>
<accession>A0A0K0XSP0</accession>
<dbReference type="GO" id="GO:0005886">
    <property type="term" value="C:plasma membrane"/>
    <property type="evidence" value="ECO:0007669"/>
    <property type="project" value="UniProtKB-SubCell"/>
</dbReference>
<dbReference type="NCBIfam" id="TIGR04178">
    <property type="entry name" value="exo_archaeo"/>
    <property type="match status" value="1"/>
</dbReference>
<reference evidence="8 9" key="1">
    <citation type="submission" date="2015-07" db="EMBL/GenBank/DDBJ databases">
        <authorList>
            <person name="Noorani M."/>
        </authorList>
    </citation>
    <scope>NUCLEOTIDE SEQUENCE [LARGE SCALE GENOMIC DNA]</scope>
    <source>
        <strain evidence="8 9">KCTC 42284</strain>
    </source>
</reference>
<dbReference type="Proteomes" id="UP000066624">
    <property type="component" value="Chromosome"/>
</dbReference>
<keyword evidence="9" id="KW-1185">Reference proteome</keyword>
<dbReference type="NCBIfam" id="TIGR04177">
    <property type="entry name" value="exosort_XrtH"/>
    <property type="match status" value="1"/>
</dbReference>
<evidence type="ECO:0000313" key="9">
    <source>
        <dbReference type="Proteomes" id="UP000066624"/>
    </source>
</evidence>
<dbReference type="STRING" id="1579979.WM2015_294"/>
<dbReference type="GO" id="GO:0008233">
    <property type="term" value="F:peptidase activity"/>
    <property type="evidence" value="ECO:0007669"/>
    <property type="project" value="UniProtKB-KW"/>
</dbReference>
<protein>
    <submittedName>
        <fullName evidence="8">Membrane protein</fullName>
    </submittedName>
</protein>
<evidence type="ECO:0000256" key="6">
    <source>
        <dbReference type="ARBA" id="ARBA00022989"/>
    </source>
</evidence>
<dbReference type="GO" id="GO:0006508">
    <property type="term" value="P:proteolysis"/>
    <property type="evidence" value="ECO:0007669"/>
    <property type="project" value="UniProtKB-KW"/>
</dbReference>
<comment type="subcellular location">
    <subcellularLocation>
        <location evidence="1">Cell membrane</location>
        <topology evidence="1">Multi-pass membrane protein</topology>
    </subcellularLocation>
</comment>
<evidence type="ECO:0000256" key="1">
    <source>
        <dbReference type="ARBA" id="ARBA00004651"/>
    </source>
</evidence>
<dbReference type="InterPro" id="IPR026441">
    <property type="entry name" value="Exosort_XrtH"/>
</dbReference>
<gene>
    <name evidence="8" type="ORF">WM2015_294</name>
</gene>
<dbReference type="EMBL" id="CP012154">
    <property type="protein sequence ID" value="AKS40680.1"/>
    <property type="molecule type" value="Genomic_DNA"/>
</dbReference>